<dbReference type="SMART" id="SM00331">
    <property type="entry name" value="PP2C_SIG"/>
    <property type="match status" value="1"/>
</dbReference>
<accession>A0A239MBQ2</accession>
<evidence type="ECO:0000256" key="1">
    <source>
        <dbReference type="ARBA" id="ARBA00022801"/>
    </source>
</evidence>
<dbReference type="AlphaFoldDB" id="A0A239MBQ2"/>
<dbReference type="Proteomes" id="UP000198280">
    <property type="component" value="Unassembled WGS sequence"/>
</dbReference>
<protein>
    <submittedName>
        <fullName evidence="3">Serine phosphatase RsbU, regulator of sigma subunit</fullName>
    </submittedName>
</protein>
<dbReference type="InterPro" id="IPR000014">
    <property type="entry name" value="PAS"/>
</dbReference>
<dbReference type="FunFam" id="3.30.450.40:FF:000035">
    <property type="entry name" value="PAS sensor protein"/>
    <property type="match status" value="1"/>
</dbReference>
<dbReference type="CDD" id="cd00130">
    <property type="entry name" value="PAS"/>
    <property type="match status" value="2"/>
</dbReference>
<dbReference type="InterPro" id="IPR052016">
    <property type="entry name" value="Bact_Sigma-Reg"/>
</dbReference>
<evidence type="ECO:0000313" key="3">
    <source>
        <dbReference type="EMBL" id="SNT39458.1"/>
    </source>
</evidence>
<dbReference type="InterPro" id="IPR029016">
    <property type="entry name" value="GAF-like_dom_sf"/>
</dbReference>
<dbReference type="Pfam" id="PF13581">
    <property type="entry name" value="HATPase_c_2"/>
    <property type="match status" value="1"/>
</dbReference>
<sequence length="857" mass="91529">MRADTEWLAMGTPEERVDAGVADAVTLLLDAHGCLLTWPPAAERLLGRRAVDVIGTRAVDLLAPEDAARPPEIAERCATEGGWTGVLRLRRDDGMRVTLGVRVAGLPEGIGGSSARWMVLAAESRSTARSAASGMTPAMMERIVGQTPIGLAVVDTELRCVWSNAALERFGGGPSQGRLGRRLAEIQPGLNATVLEAQMRQVLETGVPVIDYEHVGRFRTDPRREQAHSMSFVRLEDERGVPVGVCYSVVDISDRWRARKRLSLLDRASEHIGRTLDVMHTAQDLADVVVPDLADYVAVELLESVIKGAEPQAGPLGDAVTVPLRRAGMRSARVGEPEPAFGIGAVSAYLEDTPPIRSLTDGTSWISSRLDPLGLEWAAGPAGTRALHFGELGMHTAMVVPIRARGVTLGVTLFFRVRRADPFDGEDLRLAEEVVARAAVCLDNARRYTRERDAALVLQRSLLPHAFPPQDAVEVATYYRPADELSGVGGDWFDVIPLSGARIALVVGEVVGHGIEAAATMGQLRTAVRTLADLDLPPEELLAHLDDLVVQVSREAGESATVGVGGSALGSSCLYVTYDPVSRHCVMASAGHLPPAVLRPSGERCGADGAEAVHFPELPIGPALGLGGLPFEATELQMEEGSVLALYTDGLVAPVEGVDEGQDSGRGRLRAALEAEEASLDALCRGVVDELAPARPHDDVALLLARTRCLDIGRVASWDLATDPAVVGRARELSTRQLEDWGLGDLAFTTELVVSELVTNAIRHGSGPIRLRLILERALICEVSDASSTSPHLRHPRTTDEGGRGLFLISQFAQRWGTRYTDDGKIIWAEQFLDGHAPGVGVDIGIGFDAVTMGGPA</sequence>
<dbReference type="InterPro" id="IPR003018">
    <property type="entry name" value="GAF"/>
</dbReference>
<dbReference type="Pfam" id="PF08448">
    <property type="entry name" value="PAS_4"/>
    <property type="match status" value="1"/>
</dbReference>
<dbReference type="Gene3D" id="3.30.565.10">
    <property type="entry name" value="Histidine kinase-like ATPase, C-terminal domain"/>
    <property type="match status" value="1"/>
</dbReference>
<dbReference type="SUPFAM" id="SSF55785">
    <property type="entry name" value="PYP-like sensor domain (PAS domain)"/>
    <property type="match status" value="2"/>
</dbReference>
<evidence type="ECO:0000259" key="2">
    <source>
        <dbReference type="PROSITE" id="PS50112"/>
    </source>
</evidence>
<dbReference type="InterPro" id="IPR036890">
    <property type="entry name" value="HATPase_C_sf"/>
</dbReference>
<dbReference type="SUPFAM" id="SSF55874">
    <property type="entry name" value="ATPase domain of HSP90 chaperone/DNA topoisomerase II/histidine kinase"/>
    <property type="match status" value="1"/>
</dbReference>
<keyword evidence="4" id="KW-1185">Reference proteome</keyword>
<dbReference type="CDD" id="cd16936">
    <property type="entry name" value="HATPase_RsbW-like"/>
    <property type="match status" value="1"/>
</dbReference>
<dbReference type="Gene3D" id="3.30.450.20">
    <property type="entry name" value="PAS domain"/>
    <property type="match status" value="2"/>
</dbReference>
<dbReference type="PROSITE" id="PS50112">
    <property type="entry name" value="PAS"/>
    <property type="match status" value="1"/>
</dbReference>
<dbReference type="SUPFAM" id="SSF55781">
    <property type="entry name" value="GAF domain-like"/>
    <property type="match status" value="1"/>
</dbReference>
<feature type="domain" description="PAS" evidence="2">
    <location>
        <begin position="27"/>
        <end position="81"/>
    </location>
</feature>
<dbReference type="InterPro" id="IPR013656">
    <property type="entry name" value="PAS_4"/>
</dbReference>
<dbReference type="InterPro" id="IPR001932">
    <property type="entry name" value="PPM-type_phosphatase-like_dom"/>
</dbReference>
<dbReference type="PANTHER" id="PTHR43156">
    <property type="entry name" value="STAGE II SPORULATION PROTEIN E-RELATED"/>
    <property type="match status" value="1"/>
</dbReference>
<dbReference type="PANTHER" id="PTHR43156:SF2">
    <property type="entry name" value="STAGE II SPORULATION PROTEIN E"/>
    <property type="match status" value="1"/>
</dbReference>
<dbReference type="EMBL" id="FZOF01000023">
    <property type="protein sequence ID" value="SNT39458.1"/>
    <property type="molecule type" value="Genomic_DNA"/>
</dbReference>
<gene>
    <name evidence="3" type="ORF">SAMN05216252_12381</name>
</gene>
<dbReference type="SMART" id="SM00091">
    <property type="entry name" value="PAS"/>
    <property type="match status" value="2"/>
</dbReference>
<dbReference type="Pfam" id="PF01590">
    <property type="entry name" value="GAF"/>
    <property type="match status" value="1"/>
</dbReference>
<keyword evidence="1" id="KW-0378">Hydrolase</keyword>
<dbReference type="Gene3D" id="3.60.40.10">
    <property type="entry name" value="PPM-type phosphatase domain"/>
    <property type="match status" value="1"/>
</dbReference>
<organism evidence="3 4">
    <name type="scientific">Actinacidiphila glaucinigra</name>
    <dbReference type="NCBI Taxonomy" id="235986"/>
    <lineage>
        <taxon>Bacteria</taxon>
        <taxon>Bacillati</taxon>
        <taxon>Actinomycetota</taxon>
        <taxon>Actinomycetes</taxon>
        <taxon>Kitasatosporales</taxon>
        <taxon>Streptomycetaceae</taxon>
        <taxon>Actinacidiphila</taxon>
    </lineage>
</organism>
<dbReference type="InterPro" id="IPR013767">
    <property type="entry name" value="PAS_fold"/>
</dbReference>
<dbReference type="Gene3D" id="3.30.450.40">
    <property type="match status" value="1"/>
</dbReference>
<name>A0A239MBQ2_9ACTN</name>
<dbReference type="GO" id="GO:0006355">
    <property type="term" value="P:regulation of DNA-templated transcription"/>
    <property type="evidence" value="ECO:0007669"/>
    <property type="project" value="InterPro"/>
</dbReference>
<dbReference type="FunFam" id="3.30.565.10:FF:000028">
    <property type="entry name" value="PAS sensor protein"/>
    <property type="match status" value="1"/>
</dbReference>
<dbReference type="InterPro" id="IPR035965">
    <property type="entry name" value="PAS-like_dom_sf"/>
</dbReference>
<evidence type="ECO:0000313" key="4">
    <source>
        <dbReference type="Proteomes" id="UP000198280"/>
    </source>
</evidence>
<proteinExistence type="predicted"/>
<dbReference type="InterPro" id="IPR003594">
    <property type="entry name" value="HATPase_dom"/>
</dbReference>
<dbReference type="Pfam" id="PF07228">
    <property type="entry name" value="SpoIIE"/>
    <property type="match status" value="1"/>
</dbReference>
<dbReference type="InterPro" id="IPR036457">
    <property type="entry name" value="PPM-type-like_dom_sf"/>
</dbReference>
<dbReference type="GO" id="GO:0016791">
    <property type="term" value="F:phosphatase activity"/>
    <property type="evidence" value="ECO:0007669"/>
    <property type="project" value="TreeGrafter"/>
</dbReference>
<reference evidence="3 4" key="1">
    <citation type="submission" date="2017-06" db="EMBL/GenBank/DDBJ databases">
        <authorList>
            <person name="Kim H.J."/>
            <person name="Triplett B.A."/>
        </authorList>
    </citation>
    <scope>NUCLEOTIDE SEQUENCE [LARGE SCALE GENOMIC DNA]</scope>
    <source>
        <strain evidence="3 4">CGMCC 4.1858</strain>
    </source>
</reference>
<dbReference type="Pfam" id="PF00989">
    <property type="entry name" value="PAS"/>
    <property type="match status" value="1"/>
</dbReference>
<dbReference type="SUPFAM" id="SSF81606">
    <property type="entry name" value="PP2C-like"/>
    <property type="match status" value="1"/>
</dbReference>